<dbReference type="Pfam" id="PF00501">
    <property type="entry name" value="AMP-binding"/>
    <property type="match status" value="1"/>
</dbReference>
<dbReference type="Gene3D" id="3.40.50.12780">
    <property type="entry name" value="N-terminal domain of ligase-like"/>
    <property type="match status" value="1"/>
</dbReference>
<dbReference type="PANTHER" id="PTHR43201:SF32">
    <property type="entry name" value="2-SUCCINYLBENZOATE--COA LIGASE, CHLOROPLASTIC_PEROXISOMAL"/>
    <property type="match status" value="1"/>
</dbReference>
<dbReference type="EMBL" id="JABSNP010000005">
    <property type="protein sequence ID" value="NRT18605.1"/>
    <property type="molecule type" value="Genomic_DNA"/>
</dbReference>
<evidence type="ECO:0000259" key="1">
    <source>
        <dbReference type="Pfam" id="PF00501"/>
    </source>
</evidence>
<gene>
    <name evidence="2" type="ORF">HNP98_001426</name>
</gene>
<dbReference type="RefSeq" id="WP_173809355.1">
    <property type="nucleotide sequence ID" value="NZ_JABSNP010000005.1"/>
</dbReference>
<evidence type="ECO:0000313" key="3">
    <source>
        <dbReference type="Proteomes" id="UP000779507"/>
    </source>
</evidence>
<dbReference type="PROSITE" id="PS00455">
    <property type="entry name" value="AMP_BINDING"/>
    <property type="match status" value="1"/>
</dbReference>
<sequence>MAANFVSSILARAAAQPQQTLLAWPAAAGPARTYTGHDLAQRVAGYRQALAGQGVRPGQRVLLLLPVGFELICALLAVLAQGGAAVLPPAGVSAGGLLRLVRRGRVAVAIGPRPLRGPLGWLVRGLGPKWLAASRLPAGPFPLQPPQLVPPGQAALISHSSGSTGPPKQVVRSHQVLLAQHAVLKQIFPPRAGQRDFPLFPNVLLHNLSAGIASVLPALSWADLPGLDPARLVRQLAAEQVHTLTGNVFYFQRLLPALRAWPGGFPAVAGLGVGGSPVPERLLRDLQQVFAGAAVHAIYGSSEAEPIAVRQFTAGAPADPRGGYRVGPVQPSLACRLLPCGELLLPGPLRAAVGEITVRGPHVATAAADGWLRTGDFGYFDAAGELWLTGRQGNAALHQGVQHYQLEHVLQHLPGIGRVAARAAVGGFVVYFEGPATEAAIRQVLAAQFPPGLVTAIHRRPRLPVDQRHHSKIRYDQLR</sequence>
<evidence type="ECO:0000313" key="2">
    <source>
        <dbReference type="EMBL" id="NRT18605.1"/>
    </source>
</evidence>
<feature type="domain" description="AMP-dependent synthetase/ligase" evidence="1">
    <location>
        <begin position="12"/>
        <end position="364"/>
    </location>
</feature>
<name>A0ABX2FQ98_9BACT</name>
<protein>
    <submittedName>
        <fullName evidence="2">Acyl-CoA synthetase (AMP-forming)/AMP-acid ligase II</fullName>
    </submittedName>
</protein>
<reference evidence="2 3" key="1">
    <citation type="submission" date="2020-05" db="EMBL/GenBank/DDBJ databases">
        <title>Genomic Encyclopedia of Type Strains, Phase IV (KMG-V): Genome sequencing to study the core and pangenomes of soil and plant-associated prokaryotes.</title>
        <authorList>
            <person name="Whitman W."/>
        </authorList>
    </citation>
    <scope>NUCLEOTIDE SEQUENCE [LARGE SCALE GENOMIC DNA]</scope>
    <source>
        <strain evidence="2 3">9A</strain>
    </source>
</reference>
<dbReference type="SUPFAM" id="SSF56801">
    <property type="entry name" value="Acetyl-CoA synthetase-like"/>
    <property type="match status" value="1"/>
</dbReference>
<dbReference type="InterPro" id="IPR000873">
    <property type="entry name" value="AMP-dep_synth/lig_dom"/>
</dbReference>
<organism evidence="2 3">
    <name type="scientific">Hymenobacter caeli</name>
    <dbReference type="NCBI Taxonomy" id="2735894"/>
    <lineage>
        <taxon>Bacteria</taxon>
        <taxon>Pseudomonadati</taxon>
        <taxon>Bacteroidota</taxon>
        <taxon>Cytophagia</taxon>
        <taxon>Cytophagales</taxon>
        <taxon>Hymenobacteraceae</taxon>
        <taxon>Hymenobacter</taxon>
    </lineage>
</organism>
<dbReference type="GO" id="GO:0016874">
    <property type="term" value="F:ligase activity"/>
    <property type="evidence" value="ECO:0007669"/>
    <property type="project" value="UniProtKB-KW"/>
</dbReference>
<accession>A0ABX2FQ98</accession>
<dbReference type="Proteomes" id="UP000779507">
    <property type="component" value="Unassembled WGS sequence"/>
</dbReference>
<dbReference type="InterPro" id="IPR042099">
    <property type="entry name" value="ANL_N_sf"/>
</dbReference>
<comment type="caution">
    <text evidence="2">The sequence shown here is derived from an EMBL/GenBank/DDBJ whole genome shotgun (WGS) entry which is preliminary data.</text>
</comment>
<dbReference type="PANTHER" id="PTHR43201">
    <property type="entry name" value="ACYL-COA SYNTHETASE"/>
    <property type="match status" value="1"/>
</dbReference>
<keyword evidence="2" id="KW-0436">Ligase</keyword>
<keyword evidence="3" id="KW-1185">Reference proteome</keyword>
<dbReference type="InterPro" id="IPR020845">
    <property type="entry name" value="AMP-binding_CS"/>
</dbReference>
<proteinExistence type="predicted"/>